<accession>A0A2W4WMV4</accession>
<dbReference type="InterPro" id="IPR036388">
    <property type="entry name" value="WH-like_DNA-bd_sf"/>
</dbReference>
<dbReference type="PROSITE" id="PS50043">
    <property type="entry name" value="HTH_LUXR_2"/>
    <property type="match status" value="1"/>
</dbReference>
<dbReference type="PROSITE" id="PS00622">
    <property type="entry name" value="HTH_LUXR_1"/>
    <property type="match status" value="1"/>
</dbReference>
<keyword evidence="2" id="KW-0238">DNA-binding</keyword>
<feature type="domain" description="HTH luxR-type" evidence="4">
    <location>
        <begin position="59"/>
        <end position="123"/>
    </location>
</feature>
<dbReference type="InterPro" id="IPR016032">
    <property type="entry name" value="Sig_transdc_resp-reg_C-effctor"/>
</dbReference>
<evidence type="ECO:0000256" key="2">
    <source>
        <dbReference type="ARBA" id="ARBA00023125"/>
    </source>
</evidence>
<dbReference type="AlphaFoldDB" id="A0A2W4WMV4"/>
<dbReference type="PANTHER" id="PTHR44688">
    <property type="entry name" value="DNA-BINDING TRANSCRIPTIONAL ACTIVATOR DEVR_DOSR"/>
    <property type="match status" value="1"/>
</dbReference>
<comment type="caution">
    <text evidence="5">The sequence shown here is derived from an EMBL/GenBank/DDBJ whole genome shotgun (WGS) entry which is preliminary data.</text>
</comment>
<reference evidence="5 6" key="2">
    <citation type="submission" date="2018-06" db="EMBL/GenBank/DDBJ databases">
        <title>Metagenomic assembly of (sub)arctic Cyanobacteria and their associated microbiome from non-axenic cultures.</title>
        <authorList>
            <person name="Baurain D."/>
        </authorList>
    </citation>
    <scope>NUCLEOTIDE SEQUENCE [LARGE SCALE GENOMIC DNA]</scope>
    <source>
        <strain evidence="5">ULC027bin1</strain>
    </source>
</reference>
<reference evidence="6" key="1">
    <citation type="submission" date="2018-04" db="EMBL/GenBank/DDBJ databases">
        <authorList>
            <person name="Cornet L."/>
        </authorList>
    </citation>
    <scope>NUCLEOTIDE SEQUENCE [LARGE SCALE GENOMIC DNA]</scope>
</reference>
<dbReference type="InterPro" id="IPR000792">
    <property type="entry name" value="Tscrpt_reg_LuxR_C"/>
</dbReference>
<dbReference type="SMART" id="SM00421">
    <property type="entry name" value="HTH_LUXR"/>
    <property type="match status" value="1"/>
</dbReference>
<evidence type="ECO:0000313" key="6">
    <source>
        <dbReference type="Proteomes" id="UP000249794"/>
    </source>
</evidence>
<organism evidence="5 6">
    <name type="scientific">Phormidesmis priestleyi</name>
    <dbReference type="NCBI Taxonomy" id="268141"/>
    <lineage>
        <taxon>Bacteria</taxon>
        <taxon>Bacillati</taxon>
        <taxon>Cyanobacteriota</taxon>
        <taxon>Cyanophyceae</taxon>
        <taxon>Leptolyngbyales</taxon>
        <taxon>Leptolyngbyaceae</taxon>
        <taxon>Phormidesmis</taxon>
    </lineage>
</organism>
<keyword evidence="1" id="KW-0805">Transcription regulation</keyword>
<dbReference type="Proteomes" id="UP000249794">
    <property type="component" value="Unassembled WGS sequence"/>
</dbReference>
<dbReference type="Gene3D" id="1.10.10.10">
    <property type="entry name" value="Winged helix-like DNA-binding domain superfamily/Winged helix DNA-binding domain"/>
    <property type="match status" value="1"/>
</dbReference>
<dbReference type="PANTHER" id="PTHR44688:SF16">
    <property type="entry name" value="DNA-BINDING TRANSCRIPTIONAL ACTIVATOR DEVR_DOSR"/>
    <property type="match status" value="1"/>
</dbReference>
<name>A0A2W4WMV4_9CYAN</name>
<proteinExistence type="predicted"/>
<gene>
    <name evidence="5" type="ORF">DCF15_20190</name>
</gene>
<evidence type="ECO:0000313" key="5">
    <source>
        <dbReference type="EMBL" id="PZO46503.1"/>
    </source>
</evidence>
<keyword evidence="3" id="KW-0804">Transcription</keyword>
<sequence length="136" mass="14467">MAHNRQPISATLISVQVSKPAAIAKTAVNLVKTLSSPPISALSDSSLDLAIDRLATLDCETLLALLTTRELEIVCLIAFGLSNKQIASRLGISAWTVSAHLRRIFAKLHVDTRAAVVYLCAILIQNLAAQSIPTAP</sequence>
<evidence type="ECO:0000259" key="4">
    <source>
        <dbReference type="PROSITE" id="PS50043"/>
    </source>
</evidence>
<protein>
    <recommendedName>
        <fullName evidence="4">HTH luxR-type domain-containing protein</fullName>
    </recommendedName>
</protein>
<dbReference type="Pfam" id="PF00196">
    <property type="entry name" value="GerE"/>
    <property type="match status" value="1"/>
</dbReference>
<dbReference type="SUPFAM" id="SSF46894">
    <property type="entry name" value="C-terminal effector domain of the bipartite response regulators"/>
    <property type="match status" value="1"/>
</dbReference>
<dbReference type="GO" id="GO:0003677">
    <property type="term" value="F:DNA binding"/>
    <property type="evidence" value="ECO:0007669"/>
    <property type="project" value="UniProtKB-KW"/>
</dbReference>
<dbReference type="PRINTS" id="PR00038">
    <property type="entry name" value="HTHLUXR"/>
</dbReference>
<dbReference type="GO" id="GO:0006355">
    <property type="term" value="P:regulation of DNA-templated transcription"/>
    <property type="evidence" value="ECO:0007669"/>
    <property type="project" value="InterPro"/>
</dbReference>
<evidence type="ECO:0000256" key="3">
    <source>
        <dbReference type="ARBA" id="ARBA00023163"/>
    </source>
</evidence>
<dbReference type="CDD" id="cd06170">
    <property type="entry name" value="LuxR_C_like"/>
    <property type="match status" value="1"/>
</dbReference>
<evidence type="ECO:0000256" key="1">
    <source>
        <dbReference type="ARBA" id="ARBA00023015"/>
    </source>
</evidence>
<dbReference type="EMBL" id="QBMP01000307">
    <property type="protein sequence ID" value="PZO46503.1"/>
    <property type="molecule type" value="Genomic_DNA"/>
</dbReference>